<feature type="region of interest" description="Disordered" evidence="1">
    <location>
        <begin position="43"/>
        <end position="68"/>
    </location>
</feature>
<sequence length="222" mass="24980">MSIYRVNYGRLGTTRLENNNPAPPLTPPLEDAENFHKQLSSQQIPSQPAYSVVGYPPHAPPPAPQHAQNHVFPQRAYYDDPRRPQAQFQQPIYQPAPDPSEHFRNQIPLYAQPPQQEQMAPAAQNFYPGASMAPQQQAYSSQQPHYARPQEYHQPTHHMHHPINGGPGHAVGYAPSVIDQRSASQAPPHHTNEKVIQYVIQLPRIHDQAMHTSAPAPQIIIK</sequence>
<evidence type="ECO:0000256" key="1">
    <source>
        <dbReference type="SAM" id="MobiDB-lite"/>
    </source>
</evidence>
<name>E4Z2Z6_OIKDI</name>
<proteinExistence type="predicted"/>
<gene>
    <name evidence="2" type="ORF">GSOID_T00025738001</name>
</gene>
<dbReference type="Proteomes" id="UP000011014">
    <property type="component" value="Unassembled WGS sequence"/>
</dbReference>
<reference evidence="2" key="1">
    <citation type="journal article" date="2010" name="Science">
        <title>Plasticity of animal genome architecture unmasked by rapid evolution of a pelagic tunicate.</title>
        <authorList>
            <person name="Denoeud F."/>
            <person name="Henriet S."/>
            <person name="Mungpakdee S."/>
            <person name="Aury J.M."/>
            <person name="Da Silva C."/>
            <person name="Brinkmann H."/>
            <person name="Mikhaleva J."/>
            <person name="Olsen L.C."/>
            <person name="Jubin C."/>
            <person name="Canestro C."/>
            <person name="Bouquet J.M."/>
            <person name="Danks G."/>
            <person name="Poulain J."/>
            <person name="Campsteijn C."/>
            <person name="Adamski M."/>
            <person name="Cross I."/>
            <person name="Yadetie F."/>
            <person name="Muffato M."/>
            <person name="Louis A."/>
            <person name="Butcher S."/>
            <person name="Tsagkogeorga G."/>
            <person name="Konrad A."/>
            <person name="Singh S."/>
            <person name="Jensen M.F."/>
            <person name="Cong E.H."/>
            <person name="Eikeseth-Otteraa H."/>
            <person name="Noel B."/>
            <person name="Anthouard V."/>
            <person name="Porcel B.M."/>
            <person name="Kachouri-Lafond R."/>
            <person name="Nishino A."/>
            <person name="Ugolini M."/>
            <person name="Chourrout P."/>
            <person name="Nishida H."/>
            <person name="Aasland R."/>
            <person name="Huzurbazar S."/>
            <person name="Westhof E."/>
            <person name="Delsuc F."/>
            <person name="Lehrach H."/>
            <person name="Reinhardt R."/>
            <person name="Weissenbach J."/>
            <person name="Roy S.W."/>
            <person name="Artiguenave F."/>
            <person name="Postlethwait J.H."/>
            <person name="Manak J.R."/>
            <person name="Thompson E.M."/>
            <person name="Jaillon O."/>
            <person name="Du Pasquier L."/>
            <person name="Boudinot P."/>
            <person name="Liberles D.A."/>
            <person name="Volff J.N."/>
            <person name="Philippe H."/>
            <person name="Lenhard B."/>
            <person name="Roest Crollius H."/>
            <person name="Wincker P."/>
            <person name="Chourrout D."/>
        </authorList>
    </citation>
    <scope>NUCLEOTIDE SEQUENCE [LARGE SCALE GENOMIC DNA]</scope>
</reference>
<evidence type="ECO:0000313" key="2">
    <source>
        <dbReference type="EMBL" id="CBY42074.1"/>
    </source>
</evidence>
<organism evidence="2">
    <name type="scientific">Oikopleura dioica</name>
    <name type="common">Tunicate</name>
    <dbReference type="NCBI Taxonomy" id="34765"/>
    <lineage>
        <taxon>Eukaryota</taxon>
        <taxon>Metazoa</taxon>
        <taxon>Chordata</taxon>
        <taxon>Tunicata</taxon>
        <taxon>Appendicularia</taxon>
        <taxon>Copelata</taxon>
        <taxon>Oikopleuridae</taxon>
        <taxon>Oikopleura</taxon>
    </lineage>
</organism>
<dbReference type="AlphaFoldDB" id="E4Z2Z6"/>
<dbReference type="EMBL" id="FN656848">
    <property type="protein sequence ID" value="CBY42074.1"/>
    <property type="molecule type" value="Genomic_DNA"/>
</dbReference>
<accession>E4Z2Z6</accession>
<feature type="region of interest" description="Disordered" evidence="1">
    <location>
        <begin position="153"/>
        <end position="174"/>
    </location>
</feature>
<protein>
    <submittedName>
        <fullName evidence="2">Uncharacterized protein</fullName>
    </submittedName>
</protein>